<dbReference type="InterPro" id="IPR016541">
    <property type="entry name" value="UCP008505"/>
</dbReference>
<sequence>MQCKYNSEKSLGDGPVIEQKYILDANVFITSKNSYYDPQFHPGFWKFLDLGINNGTFILHRRVYEELRKGRDELSQRVALWEPKVKSPSPEEMTKYKEVCTYTVSQPQWERKVDAFLDGADPWLVAHASINGSTIVTLEKTDIDANCKSPKLPAVARKFGCKSIGLYSLIRKCKPIFELKTDPFL</sequence>
<evidence type="ECO:0008006" key="3">
    <source>
        <dbReference type="Google" id="ProtNLM"/>
    </source>
</evidence>
<dbReference type="Pfam" id="PF14367">
    <property type="entry name" value="DUF4411"/>
    <property type="match status" value="1"/>
</dbReference>
<keyword evidence="2" id="KW-1185">Reference proteome</keyword>
<gene>
    <name evidence="1" type="ORF">ADH67_07330</name>
</gene>
<dbReference type="AlphaFoldDB" id="A0A227KI48"/>
<dbReference type="Proteomes" id="UP000214610">
    <property type="component" value="Unassembled WGS sequence"/>
</dbReference>
<organism evidence="1 2">
    <name type="scientific">Turicimonas muris</name>
    <dbReference type="NCBI Taxonomy" id="1796652"/>
    <lineage>
        <taxon>Bacteria</taxon>
        <taxon>Pseudomonadati</taxon>
        <taxon>Pseudomonadota</taxon>
        <taxon>Betaproteobacteria</taxon>
        <taxon>Burkholderiales</taxon>
        <taxon>Sutterellaceae</taxon>
        <taxon>Turicimonas</taxon>
    </lineage>
</organism>
<proteinExistence type="predicted"/>
<protein>
    <recommendedName>
        <fullName evidence="3">DUF4411 domain-containing protein</fullName>
    </recommendedName>
</protein>
<evidence type="ECO:0000313" key="2">
    <source>
        <dbReference type="Proteomes" id="UP000214610"/>
    </source>
</evidence>
<reference evidence="2" key="1">
    <citation type="submission" date="2017-05" db="EMBL/GenBank/DDBJ databases">
        <title>Improved OligoMM genomes.</title>
        <authorList>
            <person name="Garzetti D."/>
        </authorList>
    </citation>
    <scope>NUCLEOTIDE SEQUENCE [LARGE SCALE GENOMIC DNA]</scope>
    <source>
        <strain evidence="2">YL45</strain>
    </source>
</reference>
<evidence type="ECO:0000313" key="1">
    <source>
        <dbReference type="EMBL" id="OXE47598.1"/>
    </source>
</evidence>
<dbReference type="EMBL" id="NHMP01000004">
    <property type="protein sequence ID" value="OXE47598.1"/>
    <property type="molecule type" value="Genomic_DNA"/>
</dbReference>
<comment type="caution">
    <text evidence="1">The sequence shown here is derived from an EMBL/GenBank/DDBJ whole genome shotgun (WGS) entry which is preliminary data.</text>
</comment>
<dbReference type="SUPFAM" id="SSF88723">
    <property type="entry name" value="PIN domain-like"/>
    <property type="match status" value="1"/>
</dbReference>
<name>A0A227KI48_9BURK</name>
<dbReference type="InterPro" id="IPR029060">
    <property type="entry name" value="PIN-like_dom_sf"/>
</dbReference>
<accession>A0A227KI48</accession>